<dbReference type="RefSeq" id="WP_152809921.1">
    <property type="nucleotide sequence ID" value="NZ_WHNW01000004.1"/>
</dbReference>
<organism evidence="1 2">
    <name type="scientific">Ostreibacterium oceani</name>
    <dbReference type="NCBI Taxonomy" id="2654998"/>
    <lineage>
        <taxon>Bacteria</taxon>
        <taxon>Pseudomonadati</taxon>
        <taxon>Pseudomonadota</taxon>
        <taxon>Gammaproteobacteria</taxon>
        <taxon>Cardiobacteriales</taxon>
        <taxon>Ostreibacteriaceae</taxon>
        <taxon>Ostreibacterium</taxon>
    </lineage>
</organism>
<dbReference type="Proteomes" id="UP000471298">
    <property type="component" value="Unassembled WGS sequence"/>
</dbReference>
<name>A0A6N7EU25_9GAMM</name>
<gene>
    <name evidence="1" type="ORF">GCU85_04805</name>
</gene>
<accession>A0A6N7EU25</accession>
<evidence type="ECO:0008006" key="3">
    <source>
        <dbReference type="Google" id="ProtNLM"/>
    </source>
</evidence>
<dbReference type="AlphaFoldDB" id="A0A6N7EU25"/>
<keyword evidence="2" id="KW-1185">Reference proteome</keyword>
<comment type="caution">
    <text evidence="1">The sequence shown here is derived from an EMBL/GenBank/DDBJ whole genome shotgun (WGS) entry which is preliminary data.</text>
</comment>
<dbReference type="InParanoid" id="A0A6N7EU25"/>
<dbReference type="Gene3D" id="2.10.260.10">
    <property type="match status" value="1"/>
</dbReference>
<dbReference type="EMBL" id="WHNW01000004">
    <property type="protein sequence ID" value="MPV86051.1"/>
    <property type="molecule type" value="Genomic_DNA"/>
</dbReference>
<evidence type="ECO:0000313" key="1">
    <source>
        <dbReference type="EMBL" id="MPV86051.1"/>
    </source>
</evidence>
<dbReference type="SUPFAM" id="SSF89447">
    <property type="entry name" value="AbrB/MazE/MraZ-like"/>
    <property type="match status" value="1"/>
</dbReference>
<reference evidence="1 2" key="1">
    <citation type="submission" date="2019-10" db="EMBL/GenBank/DDBJ databases">
        <title>Cardiobacteriales fam. a chemoheterotrophic member of the order Cardiobacteriales, and proposal of Cardiobacteriales fam. nov.</title>
        <authorList>
            <person name="Wang C."/>
        </authorList>
    </citation>
    <scope>NUCLEOTIDE SEQUENCE [LARGE SCALE GENOMIC DNA]</scope>
    <source>
        <strain evidence="1 2">ML27</strain>
    </source>
</reference>
<evidence type="ECO:0000313" key="2">
    <source>
        <dbReference type="Proteomes" id="UP000471298"/>
    </source>
</evidence>
<sequence length="87" mass="9546">MQITGKITKWGNGLGLRINQEIAKGLGINYGCEVTLSLDEENHVLTVSAVNRKNKWPFKEADLIKGITVDNSHADLLTNPAGKEIDE</sequence>
<proteinExistence type="predicted"/>
<protein>
    <recommendedName>
        <fullName evidence="3">Antitoxin MazE</fullName>
    </recommendedName>
</protein>
<dbReference type="InterPro" id="IPR037914">
    <property type="entry name" value="SpoVT-AbrB_sf"/>
</dbReference>